<reference evidence="2 3" key="1">
    <citation type="journal article" date="2019" name="Int. J. Syst. Evol. Microbiol.">
        <title>The Global Catalogue of Microorganisms (GCM) 10K type strain sequencing project: providing services to taxonomists for standard genome sequencing and annotation.</title>
        <authorList>
            <consortium name="The Broad Institute Genomics Platform"/>
            <consortium name="The Broad Institute Genome Sequencing Center for Infectious Disease"/>
            <person name="Wu L."/>
            <person name="Ma J."/>
        </authorList>
    </citation>
    <scope>NUCLEOTIDE SEQUENCE [LARGE SCALE GENOMIC DNA]</scope>
    <source>
        <strain evidence="2 3">JCM 14306</strain>
    </source>
</reference>
<feature type="compositionally biased region" description="Polar residues" evidence="1">
    <location>
        <begin position="58"/>
        <end position="70"/>
    </location>
</feature>
<proteinExistence type="predicted"/>
<feature type="region of interest" description="Disordered" evidence="1">
    <location>
        <begin position="1"/>
        <end position="109"/>
    </location>
</feature>
<sequence>MTTTPPQPPHDPYAVQPSAAGGYGPPNDQFPQYTQPEQQQYNDQGQQINPQPGYAPQPGSNPQGGYTPQDQHGQQNVTQPPQQPQYGPQGGYQDPLLGQFPPHPQSMGMPAYAQGTMQCRFCGSVPAVNATVRGHQGLLILMRFLKLQGPFCRTCGIATVREMTSKSLWQGWWGVGSSIINPITMLTNIGPWSKFKNLPEPAPGAPGRPMDPGKPLFKRPAMLMLLLPVAVIGLIVWGNMGNPSSADVGQCVLNKGNSSAPNVEVVDCGSSDAQYRIIGRLENSSNADDCEKFEGYTAAYTKETGSSSYTLCLTPV</sequence>
<evidence type="ECO:0000256" key="1">
    <source>
        <dbReference type="SAM" id="MobiDB-lite"/>
    </source>
</evidence>
<keyword evidence="3" id="KW-1185">Reference proteome</keyword>
<evidence type="ECO:0000313" key="2">
    <source>
        <dbReference type="EMBL" id="GAA1649180.1"/>
    </source>
</evidence>
<name>A0ABN2FJ07_9ACTN</name>
<evidence type="ECO:0008006" key="4">
    <source>
        <dbReference type="Google" id="ProtNLM"/>
    </source>
</evidence>
<feature type="compositionally biased region" description="Low complexity" evidence="1">
    <location>
        <begin position="71"/>
        <end position="93"/>
    </location>
</feature>
<comment type="caution">
    <text evidence="2">The sequence shown here is derived from an EMBL/GenBank/DDBJ whole genome shotgun (WGS) entry which is preliminary data.</text>
</comment>
<feature type="compositionally biased region" description="Pro residues" evidence="1">
    <location>
        <begin position="1"/>
        <end position="11"/>
    </location>
</feature>
<dbReference type="EMBL" id="BAAANE010000007">
    <property type="protein sequence ID" value="GAA1649180.1"/>
    <property type="molecule type" value="Genomic_DNA"/>
</dbReference>
<gene>
    <name evidence="2" type="ORF">GCM10009744_45790</name>
</gene>
<accession>A0ABN2FJ07</accession>
<protein>
    <recommendedName>
        <fullName evidence="4">Toxin-antitoxin system, toxin component</fullName>
    </recommendedName>
</protein>
<dbReference type="Proteomes" id="UP001501319">
    <property type="component" value="Unassembled WGS sequence"/>
</dbReference>
<organism evidence="2 3">
    <name type="scientific">Kribbella alba</name>
    <dbReference type="NCBI Taxonomy" id="190197"/>
    <lineage>
        <taxon>Bacteria</taxon>
        <taxon>Bacillati</taxon>
        <taxon>Actinomycetota</taxon>
        <taxon>Actinomycetes</taxon>
        <taxon>Propionibacteriales</taxon>
        <taxon>Kribbellaceae</taxon>
        <taxon>Kribbella</taxon>
    </lineage>
</organism>
<evidence type="ECO:0000313" key="3">
    <source>
        <dbReference type="Proteomes" id="UP001501319"/>
    </source>
</evidence>
<feature type="compositionally biased region" description="Low complexity" evidence="1">
    <location>
        <begin position="29"/>
        <end position="51"/>
    </location>
</feature>